<reference evidence="7" key="1">
    <citation type="submission" date="2011-08" db="EMBL/GenBank/DDBJ databases">
        <title>The draft genome of Latimeria chalumnae.</title>
        <authorList>
            <person name="Di Palma F."/>
            <person name="Alfoldi J."/>
            <person name="Johnson J."/>
            <person name="Berlin A."/>
            <person name="Gnerre S."/>
            <person name="Jaffe D."/>
            <person name="MacCallum I."/>
            <person name="Young S."/>
            <person name="Walker B.J."/>
            <person name="Lander E."/>
            <person name="Lindblad-Toh K."/>
        </authorList>
    </citation>
    <scope>NUCLEOTIDE SEQUENCE [LARGE SCALE GENOMIC DNA]</scope>
    <source>
        <strain evidence="7">Wild caught</strain>
    </source>
</reference>
<dbReference type="PROSITE" id="PS00346">
    <property type="entry name" value="ETS_DOMAIN_2"/>
    <property type="match status" value="1"/>
</dbReference>
<dbReference type="AlphaFoldDB" id="H3BEZ1"/>
<evidence type="ECO:0000256" key="3">
    <source>
        <dbReference type="RuleBase" id="RU004019"/>
    </source>
</evidence>
<keyword evidence="3" id="KW-0539">Nucleus</keyword>
<evidence type="ECO:0000313" key="6">
    <source>
        <dbReference type="Ensembl" id="ENSLACP00000020462.1"/>
    </source>
</evidence>
<reference evidence="6" key="2">
    <citation type="submission" date="2025-08" db="UniProtKB">
        <authorList>
            <consortium name="Ensembl"/>
        </authorList>
    </citation>
    <scope>IDENTIFICATION</scope>
</reference>
<dbReference type="EMBL" id="AFYH01005829">
    <property type="status" value="NOT_ANNOTATED_CDS"/>
    <property type="molecule type" value="Genomic_DNA"/>
</dbReference>
<feature type="region of interest" description="Disordered" evidence="4">
    <location>
        <begin position="186"/>
        <end position="292"/>
    </location>
</feature>
<dbReference type="Proteomes" id="UP000008672">
    <property type="component" value="Unassembled WGS sequence"/>
</dbReference>
<sequence>VVMDGSVTLWQFLRQLLDEKKEDLICWTSGEGEFKLLNAEEVARLWGLRKNKTNMNYDKLSRALRYYYEKNIIKKVNGQKFVYKFVSMADSTAAEEDGEKSSHNAAVHCGQEGVATLRKAPKPPMRTSDRNDYMRSGYYTAFTLQSLQTSGRRRKAGRQITESPRVTEATQVLQKVDKLHFVMKSSFGSTADGNSYQHAREKEEEEEEEKEEGLHKSQLQDQQDSETDLSLNNDTVQSLVLDPSQAEPLDTKDTETVIECQPSKSKKPKELRLQNPSMSSEKPGEDSGNTQATPLPIAVTPTLVTQHIQTPMILTPGAFPSAIHFWSTLSPVAPISPAKLSFQQTFFQFPASVNSQTILPISSVDGLSTPVLPSPGLHKL</sequence>
<dbReference type="PANTHER" id="PTHR11849">
    <property type="entry name" value="ETS"/>
    <property type="match status" value="1"/>
</dbReference>
<evidence type="ECO:0000313" key="7">
    <source>
        <dbReference type="Proteomes" id="UP000008672"/>
    </source>
</evidence>
<protein>
    <recommendedName>
        <fullName evidence="5">ETS domain-containing protein</fullName>
    </recommendedName>
</protein>
<feature type="compositionally biased region" description="Polar residues" evidence="4">
    <location>
        <begin position="217"/>
        <end position="238"/>
    </location>
</feature>
<dbReference type="SUPFAM" id="SSF46785">
    <property type="entry name" value="Winged helix' DNA-binding domain"/>
    <property type="match status" value="1"/>
</dbReference>
<dbReference type="InterPro" id="IPR036388">
    <property type="entry name" value="WH-like_DNA-bd_sf"/>
</dbReference>
<evidence type="ECO:0000256" key="1">
    <source>
        <dbReference type="ARBA" id="ARBA00005562"/>
    </source>
</evidence>
<comment type="similarity">
    <text evidence="1 3">Belongs to the ETS family.</text>
</comment>
<evidence type="ECO:0000256" key="4">
    <source>
        <dbReference type="SAM" id="MobiDB-lite"/>
    </source>
</evidence>
<proteinExistence type="inferred from homology"/>
<dbReference type="PANTHER" id="PTHR11849:SF133">
    <property type="entry name" value="ETS DOMAIN-CONTAINING PROTEIN"/>
    <property type="match status" value="1"/>
</dbReference>
<keyword evidence="2 3" id="KW-0238">DNA-binding</keyword>
<organism evidence="6 7">
    <name type="scientific">Latimeria chalumnae</name>
    <name type="common">Coelacanth</name>
    <dbReference type="NCBI Taxonomy" id="7897"/>
    <lineage>
        <taxon>Eukaryota</taxon>
        <taxon>Metazoa</taxon>
        <taxon>Chordata</taxon>
        <taxon>Craniata</taxon>
        <taxon>Vertebrata</taxon>
        <taxon>Euteleostomi</taxon>
        <taxon>Coelacanthiformes</taxon>
        <taxon>Coelacanthidae</taxon>
        <taxon>Latimeria</taxon>
    </lineage>
</organism>
<dbReference type="GeneTree" id="ENSGT00940000157571"/>
<dbReference type="InterPro" id="IPR000418">
    <property type="entry name" value="Ets_dom"/>
</dbReference>
<dbReference type="Pfam" id="PF00178">
    <property type="entry name" value="Ets"/>
    <property type="match status" value="1"/>
</dbReference>
<accession>H3BEZ1</accession>
<dbReference type="GO" id="GO:0005634">
    <property type="term" value="C:nucleus"/>
    <property type="evidence" value="ECO:0007669"/>
    <property type="project" value="UniProtKB-SubCell"/>
</dbReference>
<dbReference type="OMA" id="YQHAREK"/>
<dbReference type="STRING" id="7897.ENSLACP00000020462"/>
<dbReference type="Gene3D" id="1.10.10.10">
    <property type="entry name" value="Winged helix-like DNA-binding domain superfamily/Winged helix DNA-binding domain"/>
    <property type="match status" value="1"/>
</dbReference>
<dbReference type="GO" id="GO:0000981">
    <property type="term" value="F:DNA-binding transcription factor activity, RNA polymerase II-specific"/>
    <property type="evidence" value="ECO:0007669"/>
    <property type="project" value="TreeGrafter"/>
</dbReference>
<dbReference type="InterPro" id="IPR046328">
    <property type="entry name" value="ETS_fam"/>
</dbReference>
<dbReference type="eggNOG" id="KOG3806">
    <property type="taxonomic scope" value="Eukaryota"/>
</dbReference>
<dbReference type="PRINTS" id="PR00454">
    <property type="entry name" value="ETSDOMAIN"/>
</dbReference>
<feature type="compositionally biased region" description="Polar residues" evidence="4">
    <location>
        <begin position="186"/>
        <end position="197"/>
    </location>
</feature>
<comment type="subcellular location">
    <subcellularLocation>
        <location evidence="3">Nucleus</location>
    </subcellularLocation>
</comment>
<gene>
    <name evidence="6" type="primary">LOC102363355</name>
</gene>
<keyword evidence="7" id="KW-1185">Reference proteome</keyword>
<dbReference type="SMART" id="SM00413">
    <property type="entry name" value="ETS"/>
    <property type="match status" value="1"/>
</dbReference>
<evidence type="ECO:0000256" key="2">
    <source>
        <dbReference type="ARBA" id="ARBA00023125"/>
    </source>
</evidence>
<evidence type="ECO:0000259" key="5">
    <source>
        <dbReference type="PROSITE" id="PS50061"/>
    </source>
</evidence>
<dbReference type="InterPro" id="IPR036390">
    <property type="entry name" value="WH_DNA-bd_sf"/>
</dbReference>
<dbReference type="HOGENOM" id="CLU_036905_1_0_1"/>
<dbReference type="GO" id="GO:0030154">
    <property type="term" value="P:cell differentiation"/>
    <property type="evidence" value="ECO:0007669"/>
    <property type="project" value="TreeGrafter"/>
</dbReference>
<dbReference type="Ensembl" id="ENSLACT00000020602.1">
    <property type="protein sequence ID" value="ENSLACP00000020462.1"/>
    <property type="gene ID" value="ENSLACG00000017984.1"/>
</dbReference>
<dbReference type="InParanoid" id="H3BEZ1"/>
<feature type="domain" description="ETS" evidence="5">
    <location>
        <begin position="7"/>
        <end position="86"/>
    </location>
</feature>
<dbReference type="GO" id="GO:0043565">
    <property type="term" value="F:sequence-specific DNA binding"/>
    <property type="evidence" value="ECO:0007669"/>
    <property type="project" value="InterPro"/>
</dbReference>
<reference evidence="6" key="3">
    <citation type="submission" date="2025-09" db="UniProtKB">
        <authorList>
            <consortium name="Ensembl"/>
        </authorList>
    </citation>
    <scope>IDENTIFICATION</scope>
</reference>
<name>H3BEZ1_LATCH</name>
<dbReference type="PROSITE" id="PS50061">
    <property type="entry name" value="ETS_DOMAIN_3"/>
    <property type="match status" value="1"/>
</dbReference>